<dbReference type="Proteomes" id="UP000430508">
    <property type="component" value="Chromosome"/>
</dbReference>
<evidence type="ECO:0000313" key="1">
    <source>
        <dbReference type="EMBL" id="QHA00465.1"/>
    </source>
</evidence>
<gene>
    <name evidence="1" type="ORF">GQ588_07400</name>
</gene>
<sequence length="65" mass="7319">MSNFSDLDMMYDYEKDVSAAASGYMTFATKASNDEIRHRYLQLANEASKVYERLGKLIEKSGGSI</sequence>
<keyword evidence="1" id="KW-0946">Virion</keyword>
<dbReference type="AlphaFoldDB" id="A0A857DJD3"/>
<reference evidence="1 2" key="1">
    <citation type="submission" date="2019-12" db="EMBL/GenBank/DDBJ databases">
        <title>Sequence classification of anaerobic respiratory reductive dehalogenases: First we see many, then we see few.</title>
        <authorList>
            <person name="Molenda O."/>
            <person name="Puentes Jacome L.A."/>
            <person name="Cao X."/>
            <person name="Nesbo C.L."/>
            <person name="Tang S."/>
            <person name="Morson N."/>
            <person name="Patron J."/>
            <person name="Lomheim L."/>
            <person name="Wishart D.S."/>
            <person name="Edwards E.A."/>
        </authorList>
    </citation>
    <scope>NUCLEOTIDE SEQUENCE [LARGE SCALE GENOMIC DNA]</scope>
    <source>
        <strain evidence="1 2">12DCA</strain>
    </source>
</reference>
<organism evidence="1 2">
    <name type="scientific">Dehalobacter restrictus</name>
    <dbReference type="NCBI Taxonomy" id="55583"/>
    <lineage>
        <taxon>Bacteria</taxon>
        <taxon>Bacillati</taxon>
        <taxon>Bacillota</taxon>
        <taxon>Clostridia</taxon>
        <taxon>Eubacteriales</taxon>
        <taxon>Desulfitobacteriaceae</taxon>
        <taxon>Dehalobacter</taxon>
    </lineage>
</organism>
<protein>
    <submittedName>
        <fullName evidence="1">Spore coat protein</fullName>
    </submittedName>
</protein>
<evidence type="ECO:0000313" key="2">
    <source>
        <dbReference type="Proteomes" id="UP000430508"/>
    </source>
</evidence>
<dbReference type="RefSeq" id="WP_015042626.1">
    <property type="nucleotide sequence ID" value="NZ_CP046996.1"/>
</dbReference>
<proteinExistence type="predicted"/>
<dbReference type="EMBL" id="CP046996">
    <property type="protein sequence ID" value="QHA00465.1"/>
    <property type="molecule type" value="Genomic_DNA"/>
</dbReference>
<accession>A0A857DJD3</accession>
<keyword evidence="1" id="KW-0167">Capsid protein</keyword>
<name>A0A857DJD3_9FIRM</name>